<evidence type="ECO:0000256" key="1">
    <source>
        <dbReference type="SAM" id="Phobius"/>
    </source>
</evidence>
<sequence length="74" mass="7328">MGAPGTSYVASRSVKPELVSVAVTAMFMAISVASIVGGFAGGALIASQSLANTILIAATIELIGGLMMFGLPKV</sequence>
<dbReference type="AlphaFoldDB" id="A0A7J3Z5E8"/>
<reference evidence="2" key="1">
    <citation type="journal article" date="2020" name="mSystems">
        <title>Genome- and Community-Level Interaction Insights into Carbon Utilization and Element Cycling Functions of Hydrothermarchaeota in Hydrothermal Sediment.</title>
        <authorList>
            <person name="Zhou Z."/>
            <person name="Liu Y."/>
            <person name="Xu W."/>
            <person name="Pan J."/>
            <person name="Luo Z.H."/>
            <person name="Li M."/>
        </authorList>
    </citation>
    <scope>NUCLEOTIDE SEQUENCE [LARGE SCALE GENOMIC DNA]</scope>
    <source>
        <strain evidence="2">SpSt-1105</strain>
    </source>
</reference>
<dbReference type="EMBL" id="DRYQ01000013">
    <property type="protein sequence ID" value="HHQ49897.1"/>
    <property type="molecule type" value="Genomic_DNA"/>
</dbReference>
<dbReference type="SUPFAM" id="SSF103473">
    <property type="entry name" value="MFS general substrate transporter"/>
    <property type="match status" value="1"/>
</dbReference>
<name>A0A7J3Z5E8_9CREN</name>
<feature type="transmembrane region" description="Helical" evidence="1">
    <location>
        <begin position="20"/>
        <end position="46"/>
    </location>
</feature>
<gene>
    <name evidence="2" type="ORF">ENM66_00890</name>
</gene>
<dbReference type="InterPro" id="IPR036259">
    <property type="entry name" value="MFS_trans_sf"/>
</dbReference>
<comment type="caution">
    <text evidence="2">The sequence shown here is derived from an EMBL/GenBank/DDBJ whole genome shotgun (WGS) entry which is preliminary data.</text>
</comment>
<keyword evidence="1" id="KW-0812">Transmembrane</keyword>
<feature type="transmembrane region" description="Helical" evidence="1">
    <location>
        <begin position="53"/>
        <end position="71"/>
    </location>
</feature>
<proteinExistence type="predicted"/>
<keyword evidence="1" id="KW-1133">Transmembrane helix</keyword>
<keyword evidence="1" id="KW-0472">Membrane</keyword>
<organism evidence="2">
    <name type="scientific">Ignisphaera aggregans</name>
    <dbReference type="NCBI Taxonomy" id="334771"/>
    <lineage>
        <taxon>Archaea</taxon>
        <taxon>Thermoproteota</taxon>
        <taxon>Thermoprotei</taxon>
        <taxon>Desulfurococcales</taxon>
        <taxon>Desulfurococcaceae</taxon>
        <taxon>Ignisphaera</taxon>
    </lineage>
</organism>
<evidence type="ECO:0000313" key="2">
    <source>
        <dbReference type="EMBL" id="HHQ49897.1"/>
    </source>
</evidence>
<protein>
    <submittedName>
        <fullName evidence="2">Uncharacterized protein</fullName>
    </submittedName>
</protein>
<accession>A0A7J3Z5E8</accession>